<reference evidence="1" key="2">
    <citation type="journal article" date="2015" name="Data Brief">
        <title>Shoot transcriptome of the giant reed, Arundo donax.</title>
        <authorList>
            <person name="Barrero R.A."/>
            <person name="Guerrero F.D."/>
            <person name="Moolhuijzen P."/>
            <person name="Goolsby J.A."/>
            <person name="Tidwell J."/>
            <person name="Bellgard S.E."/>
            <person name="Bellgard M.I."/>
        </authorList>
    </citation>
    <scope>NUCLEOTIDE SEQUENCE</scope>
    <source>
        <tissue evidence="1">Shoot tissue taken approximately 20 cm above the soil surface</tissue>
    </source>
</reference>
<accession>A0A0A9DU86</accession>
<proteinExistence type="predicted"/>
<dbReference type="EMBL" id="GBRH01207632">
    <property type="protein sequence ID" value="JAD90263.1"/>
    <property type="molecule type" value="Transcribed_RNA"/>
</dbReference>
<protein>
    <submittedName>
        <fullName evidence="1">CYCJ18</fullName>
    </submittedName>
</protein>
<dbReference type="AlphaFoldDB" id="A0A0A9DU86"/>
<sequence>MRIVRTIFMISSSSYDVANLTQGRIGNSHVCLGTDIAYEATRVEAASEQGELKSDEVSSVSYRISNISMHTSRSTRSPNFDISLIVKKKIRSKLTGKK</sequence>
<reference evidence="1" key="1">
    <citation type="submission" date="2014-09" db="EMBL/GenBank/DDBJ databases">
        <authorList>
            <person name="Magalhaes I.L.F."/>
            <person name="Oliveira U."/>
            <person name="Santos F.R."/>
            <person name="Vidigal T.H.D.A."/>
            <person name="Brescovit A.D."/>
            <person name="Santos A.J."/>
        </authorList>
    </citation>
    <scope>NUCLEOTIDE SEQUENCE</scope>
    <source>
        <tissue evidence="1">Shoot tissue taken approximately 20 cm above the soil surface</tissue>
    </source>
</reference>
<evidence type="ECO:0000313" key="1">
    <source>
        <dbReference type="EMBL" id="JAD90263.1"/>
    </source>
</evidence>
<name>A0A0A9DU86_ARUDO</name>
<organism evidence="1">
    <name type="scientific">Arundo donax</name>
    <name type="common">Giant reed</name>
    <name type="synonym">Donax arundinaceus</name>
    <dbReference type="NCBI Taxonomy" id="35708"/>
    <lineage>
        <taxon>Eukaryota</taxon>
        <taxon>Viridiplantae</taxon>
        <taxon>Streptophyta</taxon>
        <taxon>Embryophyta</taxon>
        <taxon>Tracheophyta</taxon>
        <taxon>Spermatophyta</taxon>
        <taxon>Magnoliopsida</taxon>
        <taxon>Liliopsida</taxon>
        <taxon>Poales</taxon>
        <taxon>Poaceae</taxon>
        <taxon>PACMAD clade</taxon>
        <taxon>Arundinoideae</taxon>
        <taxon>Arundineae</taxon>
        <taxon>Arundo</taxon>
    </lineage>
</organism>